<gene>
    <name evidence="2" type="ORF">DFQ45_101119</name>
</gene>
<dbReference type="NCBIfam" id="TIGR02122">
    <property type="entry name" value="TRAP_TAXI"/>
    <property type="match status" value="1"/>
</dbReference>
<feature type="chain" id="PRO_5020795051" description="TRAP transporter TAXI family solute receptor" evidence="1">
    <location>
        <begin position="23"/>
        <end position="341"/>
    </location>
</feature>
<dbReference type="SUPFAM" id="SSF53850">
    <property type="entry name" value="Periplasmic binding protein-like II"/>
    <property type="match status" value="1"/>
</dbReference>
<feature type="signal peptide" evidence="1">
    <location>
        <begin position="1"/>
        <end position="22"/>
    </location>
</feature>
<protein>
    <recommendedName>
        <fullName evidence="4">TRAP transporter TAXI family solute receptor</fullName>
    </recommendedName>
</protein>
<evidence type="ECO:0000313" key="3">
    <source>
        <dbReference type="Proteomes" id="UP000294575"/>
    </source>
</evidence>
<keyword evidence="3" id="KW-1185">Reference proteome</keyword>
<keyword evidence="1" id="KW-0732">Signal</keyword>
<evidence type="ECO:0008006" key="4">
    <source>
        <dbReference type="Google" id="ProtNLM"/>
    </source>
</evidence>
<comment type="caution">
    <text evidence="2">The sequence shown here is derived from an EMBL/GenBank/DDBJ whole genome shotgun (WGS) entry which is preliminary data.</text>
</comment>
<accession>A0A4V3D5H3</accession>
<dbReference type="RefSeq" id="WP_101496699.1">
    <property type="nucleotide sequence ID" value="NZ_LNJZ01000007.1"/>
</dbReference>
<dbReference type="InterPro" id="IPR011852">
    <property type="entry name" value="TRAP_TAXI"/>
</dbReference>
<dbReference type="EMBL" id="SNYK01000001">
    <property type="protein sequence ID" value="TDQ39987.1"/>
    <property type="molecule type" value="Genomic_DNA"/>
</dbReference>
<sequence>MKKTLRTSIGMLALAGLITACSDDSGSKQAQSAAAPASTGTAAAPAADNKLETRFATIATGGASGPYNIIATTMGEIFNKTYGVNSKTQTTGASVENVNLMAQNKVELAFLMSDVLSDALAGEGSFQAPVTNVQQIAALYPNYVQIVTSKKSGIKTLEDLRGKRVAVGAQNSGVEVNARNLLNGHDIAYGDLRVDYLGYAEAADALKAGKLDAAFLTSGLPNASLLELEQSFDLQMVSIKPENIARIAEDKSYFVSLEIPAGTYGNDEPVATAAIMNALAVRSDLSQEDVYKLTKTFFESLPQLRNSHQAMNDVSVETAQQGLVAPLHPGAQQYYDELAAD</sequence>
<dbReference type="OrthoDB" id="9780180at2"/>
<dbReference type="PANTHER" id="PTHR42941:SF1">
    <property type="entry name" value="SLL1037 PROTEIN"/>
    <property type="match status" value="1"/>
</dbReference>
<dbReference type="PROSITE" id="PS51257">
    <property type="entry name" value="PROKAR_LIPOPROTEIN"/>
    <property type="match status" value="1"/>
</dbReference>
<dbReference type="PANTHER" id="PTHR42941">
    <property type="entry name" value="SLL1037 PROTEIN"/>
    <property type="match status" value="1"/>
</dbReference>
<dbReference type="Pfam" id="PF16868">
    <property type="entry name" value="NMT1_3"/>
    <property type="match status" value="1"/>
</dbReference>
<organism evidence="2 3">
    <name type="scientific">Thiopseudomonas denitrificans</name>
    <dbReference type="NCBI Taxonomy" id="1501432"/>
    <lineage>
        <taxon>Bacteria</taxon>
        <taxon>Pseudomonadati</taxon>
        <taxon>Pseudomonadota</taxon>
        <taxon>Gammaproteobacteria</taxon>
        <taxon>Pseudomonadales</taxon>
        <taxon>Pseudomonadaceae</taxon>
        <taxon>Thiopseudomonas</taxon>
    </lineage>
</organism>
<evidence type="ECO:0000313" key="2">
    <source>
        <dbReference type="EMBL" id="TDQ39987.1"/>
    </source>
</evidence>
<proteinExistence type="predicted"/>
<dbReference type="Proteomes" id="UP000294575">
    <property type="component" value="Unassembled WGS sequence"/>
</dbReference>
<reference evidence="2 3" key="1">
    <citation type="submission" date="2019-03" db="EMBL/GenBank/DDBJ databases">
        <title>Genomic Encyclopedia of Type Strains, Phase IV (KMG-IV): sequencing the most valuable type-strain genomes for metagenomic binning, comparative biology and taxonomic classification.</title>
        <authorList>
            <person name="Goeker M."/>
        </authorList>
    </citation>
    <scope>NUCLEOTIDE SEQUENCE [LARGE SCALE GENOMIC DNA]</scope>
    <source>
        <strain evidence="2 3">DSM 28679</strain>
    </source>
</reference>
<evidence type="ECO:0000256" key="1">
    <source>
        <dbReference type="SAM" id="SignalP"/>
    </source>
</evidence>
<dbReference type="AlphaFoldDB" id="A0A4V3D5H3"/>
<dbReference type="Gene3D" id="3.40.190.10">
    <property type="entry name" value="Periplasmic binding protein-like II"/>
    <property type="match status" value="2"/>
</dbReference>
<name>A0A4V3D5H3_9GAMM</name>
<dbReference type="CDD" id="cd13567">
    <property type="entry name" value="PBP2_TtGluBP"/>
    <property type="match status" value="1"/>
</dbReference>